<evidence type="ECO:0000256" key="4">
    <source>
        <dbReference type="ARBA" id="ARBA00022842"/>
    </source>
</evidence>
<dbReference type="Gene3D" id="3.40.50.1000">
    <property type="entry name" value="HAD superfamily/HAD-like"/>
    <property type="match status" value="1"/>
</dbReference>
<dbReference type="Gene3D" id="1.10.150.520">
    <property type="match status" value="1"/>
</dbReference>
<dbReference type="SFLD" id="SFLDS00003">
    <property type="entry name" value="Haloacid_Dehalogenase"/>
    <property type="match status" value="1"/>
</dbReference>
<dbReference type="Proteomes" id="UP000306420">
    <property type="component" value="Unassembled WGS sequence"/>
</dbReference>
<dbReference type="PANTHER" id="PTHR46470">
    <property type="entry name" value="N-ACYLNEURAMINATE-9-PHOSPHATASE"/>
    <property type="match status" value="1"/>
</dbReference>
<dbReference type="GO" id="GO:0046872">
    <property type="term" value="F:metal ion binding"/>
    <property type="evidence" value="ECO:0007669"/>
    <property type="project" value="UniProtKB-KW"/>
</dbReference>
<dbReference type="SUPFAM" id="SSF56784">
    <property type="entry name" value="HAD-like"/>
    <property type="match status" value="1"/>
</dbReference>
<comment type="caution">
    <text evidence="5">The sequence shown here is derived from an EMBL/GenBank/DDBJ whole genome shotgun (WGS) entry which is preliminary data.</text>
</comment>
<reference evidence="5 6" key="1">
    <citation type="submission" date="2019-05" db="EMBL/GenBank/DDBJ databases">
        <title>The metagenome of a microbial culture collection derived from dairy environment covers the genomic content of the human microbiome.</title>
        <authorList>
            <person name="Roder T."/>
            <person name="Wuthrich D."/>
            <person name="Sattari Z."/>
            <person name="Von Ah U."/>
            <person name="Bar C."/>
            <person name="Ronchi F."/>
            <person name="Macpherson A.J."/>
            <person name="Ganal-Vonarburg S.C."/>
            <person name="Bruggmann R."/>
            <person name="Vergeres G."/>
        </authorList>
    </citation>
    <scope>NUCLEOTIDE SEQUENCE [LARGE SCALE GENOMIC DNA]</scope>
    <source>
        <strain evidence="5 6">FAM 24227</strain>
    </source>
</reference>
<dbReference type="SFLD" id="SFLDG01129">
    <property type="entry name" value="C1.5:_HAD__Beta-PGM__Phosphata"/>
    <property type="match status" value="1"/>
</dbReference>
<gene>
    <name evidence="5" type="ORF">FEZ33_07485</name>
</gene>
<dbReference type="NCBIfam" id="TIGR01549">
    <property type="entry name" value="HAD-SF-IA-v1"/>
    <property type="match status" value="1"/>
</dbReference>
<dbReference type="Pfam" id="PF00702">
    <property type="entry name" value="Hydrolase"/>
    <property type="match status" value="1"/>
</dbReference>
<evidence type="ECO:0000256" key="1">
    <source>
        <dbReference type="ARBA" id="ARBA00001946"/>
    </source>
</evidence>
<comment type="cofactor">
    <cofactor evidence="1">
        <name>Mg(2+)</name>
        <dbReference type="ChEBI" id="CHEBI:18420"/>
    </cofactor>
</comment>
<dbReference type="InterPro" id="IPR006439">
    <property type="entry name" value="HAD-SF_hydro_IA"/>
</dbReference>
<evidence type="ECO:0000313" key="5">
    <source>
        <dbReference type="EMBL" id="TLQ40806.1"/>
    </source>
</evidence>
<keyword evidence="2" id="KW-0479">Metal-binding</keyword>
<dbReference type="PRINTS" id="PR00413">
    <property type="entry name" value="HADHALOGNASE"/>
</dbReference>
<name>A0A5R9DYP5_9LACT</name>
<evidence type="ECO:0000313" key="6">
    <source>
        <dbReference type="Proteomes" id="UP000306420"/>
    </source>
</evidence>
<dbReference type="OrthoDB" id="25198at2"/>
<accession>A0A5R9DYP5</accession>
<keyword evidence="3 5" id="KW-0378">Hydrolase</keyword>
<dbReference type="GO" id="GO:0016791">
    <property type="term" value="F:phosphatase activity"/>
    <property type="evidence" value="ECO:0007669"/>
    <property type="project" value="TreeGrafter"/>
</dbReference>
<dbReference type="InterPro" id="IPR023214">
    <property type="entry name" value="HAD_sf"/>
</dbReference>
<evidence type="ECO:0000256" key="3">
    <source>
        <dbReference type="ARBA" id="ARBA00022801"/>
    </source>
</evidence>
<organism evidence="5 6">
    <name type="scientific">Ruoffia tabacinasalis</name>
    <dbReference type="NCBI Taxonomy" id="87458"/>
    <lineage>
        <taxon>Bacteria</taxon>
        <taxon>Bacillati</taxon>
        <taxon>Bacillota</taxon>
        <taxon>Bacilli</taxon>
        <taxon>Lactobacillales</taxon>
        <taxon>Aerococcaceae</taxon>
        <taxon>Ruoffia</taxon>
    </lineage>
</organism>
<dbReference type="InterPro" id="IPR051400">
    <property type="entry name" value="HAD-like_hydrolase"/>
</dbReference>
<dbReference type="GO" id="GO:0044281">
    <property type="term" value="P:small molecule metabolic process"/>
    <property type="evidence" value="ECO:0007669"/>
    <property type="project" value="UniProtKB-ARBA"/>
</dbReference>
<dbReference type="AlphaFoldDB" id="A0A5R9DYP5"/>
<dbReference type="RefSeq" id="WP_138404783.1">
    <property type="nucleotide sequence ID" value="NZ_VBSP01000024.1"/>
</dbReference>
<dbReference type="EMBL" id="VBSP01000024">
    <property type="protein sequence ID" value="TLQ40806.1"/>
    <property type="molecule type" value="Genomic_DNA"/>
</dbReference>
<dbReference type="PANTHER" id="PTHR46470:SF2">
    <property type="entry name" value="GLYCERALDEHYDE 3-PHOSPHATE PHOSPHATASE"/>
    <property type="match status" value="1"/>
</dbReference>
<evidence type="ECO:0000256" key="2">
    <source>
        <dbReference type="ARBA" id="ARBA00022723"/>
    </source>
</evidence>
<keyword evidence="4" id="KW-0460">Magnesium</keyword>
<dbReference type="InterPro" id="IPR036412">
    <property type="entry name" value="HAD-like_sf"/>
</dbReference>
<sequence>MTIKAVGFDLDDTLYSRSNYYKFIYEIMEDSVINTGHSFSNFYEVFQRYSDLEYEKFIREGKSKVAYKNDRVIKTYKELNADISENEAIIFNSLYLYFRNKIIYREGIEDLFEMLLKNNIELFILTNGPSEDQRNKIKELNVEYYIHRNRWFISDELKCSKPDLQIFKKVEEILGFQKEEIVYIGDNYINDIVGAKEAGWEAILLNVHQYEKTSEEFFIVDKIEQIKSLNIFL</sequence>
<protein>
    <submittedName>
        <fullName evidence="5">HAD family hydrolase</fullName>
    </submittedName>
</protein>
<proteinExistence type="predicted"/>